<feature type="region of interest" description="Disordered" evidence="2">
    <location>
        <begin position="668"/>
        <end position="693"/>
    </location>
</feature>
<feature type="coiled-coil region" evidence="1">
    <location>
        <begin position="8"/>
        <end position="42"/>
    </location>
</feature>
<keyword evidence="3" id="KW-1185">Reference proteome</keyword>
<accession>A0AAJ7E1E9</accession>
<protein>
    <submittedName>
        <fullName evidence="4">GATA zinc finger domain-containing protein 14-like</fullName>
    </submittedName>
</protein>
<dbReference type="KEGG" id="csol:105367329"/>
<organism evidence="3 4">
    <name type="scientific">Ceratosolen solmsi marchali</name>
    <dbReference type="NCBI Taxonomy" id="326594"/>
    <lineage>
        <taxon>Eukaryota</taxon>
        <taxon>Metazoa</taxon>
        <taxon>Ecdysozoa</taxon>
        <taxon>Arthropoda</taxon>
        <taxon>Hexapoda</taxon>
        <taxon>Insecta</taxon>
        <taxon>Pterygota</taxon>
        <taxon>Neoptera</taxon>
        <taxon>Endopterygota</taxon>
        <taxon>Hymenoptera</taxon>
        <taxon>Apocrita</taxon>
        <taxon>Proctotrupomorpha</taxon>
        <taxon>Chalcidoidea</taxon>
        <taxon>Agaonidae</taxon>
        <taxon>Agaoninae</taxon>
        <taxon>Ceratosolen</taxon>
    </lineage>
</organism>
<feature type="region of interest" description="Disordered" evidence="2">
    <location>
        <begin position="748"/>
        <end position="774"/>
    </location>
</feature>
<dbReference type="GeneID" id="105367329"/>
<sequence length="802" mass="93357">MIPLYNGQENHYKNMLDLQEKLRKSEEERIRLEERFNLMVQESRNRHQACINKLRICYVDFLEEQKLREDRNDKLRGTLDKIDTSLVLMTAKTERLNVLRKQYEAYLLRVYGGQRENRSVTADSGLESQNDQEISPSPVFSKTLQTVPKNLLPYINQEADLSKFSPHLDYENTQKLNAMEKSTEHRQNLNTKFTEATTSPIQFENIVAASTNYYSNFPSYLDDAWKYSSFLKANAQINNNNLKLDSRKSPDDVSIAEQDLGNYIEKIKRLHTDLQRNGDNEFDNSFETADYEQNTSGDLLNVTLSENPLPPLVDEEWKKVKSKFRTFRDFVQSNSITSDSKNLTNASSNARDSWAIAFERLSQPDANTDVPRTRIGQGKTEWPSKETIVSKKTDLDEARRLIQQNRELLSKEESMLTEVLKMQKSIEIDNAPDHLFKDENDGCIEDDYDDTVDIDSWMPNDVEQQVQEIKLQDNIQDRLRRKLESIEEVDQPEDEEIKENDVLINTEEVPGFKNEVNEGNVDVSSVNLLKNGNGNANNEEYMSNQEYYAEDGNGRQQQYPDNRQYVENYKQEQSEDEQQYKYANDSNQQYLYDVNGDYENQQYADGQYLNYINQQYQQYDPKQYELSQQYGLTQNYDLNQQYNSNGLYNQNDSNQAYRQFAGKYEKYNDNEQQPDQGSNNEENNINNYDSKSGYDYSQQAQTCVEGNASQSIEILGNDNTLPESNEEQQPIVNYYEVISPNDQVNNYASEHEEESNTGVKRTTSSSLDKPKKKDIIKLILDSDSESFIERNLSNTESDFDFN</sequence>
<dbReference type="Proteomes" id="UP000695007">
    <property type="component" value="Unplaced"/>
</dbReference>
<name>A0AAJ7E1E9_9HYME</name>
<evidence type="ECO:0000256" key="1">
    <source>
        <dbReference type="SAM" id="Coils"/>
    </source>
</evidence>
<evidence type="ECO:0000256" key="2">
    <source>
        <dbReference type="SAM" id="MobiDB-lite"/>
    </source>
</evidence>
<evidence type="ECO:0000313" key="4">
    <source>
        <dbReference type="RefSeq" id="XP_011504293.1"/>
    </source>
</evidence>
<keyword evidence="1" id="KW-0175">Coiled coil</keyword>
<dbReference type="RefSeq" id="XP_011504293.1">
    <property type="nucleotide sequence ID" value="XM_011505991.1"/>
</dbReference>
<dbReference type="AlphaFoldDB" id="A0AAJ7E1E9"/>
<gene>
    <name evidence="4" type="primary">LOC105367329</name>
</gene>
<proteinExistence type="predicted"/>
<evidence type="ECO:0000313" key="3">
    <source>
        <dbReference type="Proteomes" id="UP000695007"/>
    </source>
</evidence>
<reference evidence="4" key="1">
    <citation type="submission" date="2025-08" db="UniProtKB">
        <authorList>
            <consortium name="RefSeq"/>
        </authorList>
    </citation>
    <scope>IDENTIFICATION</scope>
</reference>